<protein>
    <recommendedName>
        <fullName evidence="5">HTH araC/xylS-type domain-containing protein</fullName>
    </recommendedName>
</protein>
<organism evidence="6 7">
    <name type="scientific">Tengunoibacter tsumagoiensis</name>
    <dbReference type="NCBI Taxonomy" id="2014871"/>
    <lineage>
        <taxon>Bacteria</taxon>
        <taxon>Bacillati</taxon>
        <taxon>Chloroflexota</taxon>
        <taxon>Ktedonobacteria</taxon>
        <taxon>Ktedonobacterales</taxon>
        <taxon>Dictyobacteraceae</taxon>
        <taxon>Tengunoibacter</taxon>
    </lineage>
</organism>
<gene>
    <name evidence="6" type="ORF">KTT_27660</name>
</gene>
<dbReference type="PROSITE" id="PS00041">
    <property type="entry name" value="HTH_ARAC_FAMILY_1"/>
    <property type="match status" value="1"/>
</dbReference>
<dbReference type="InterPro" id="IPR018060">
    <property type="entry name" value="HTH_AraC"/>
</dbReference>
<proteinExistence type="predicted"/>
<dbReference type="AlphaFoldDB" id="A0A402A185"/>
<keyword evidence="3" id="KW-0010">Activator</keyword>
<dbReference type="SUPFAM" id="SSF51215">
    <property type="entry name" value="Regulatory protein AraC"/>
    <property type="match status" value="1"/>
</dbReference>
<dbReference type="InterPro" id="IPR050204">
    <property type="entry name" value="AraC_XylS_family_regulators"/>
</dbReference>
<dbReference type="SMART" id="SM00342">
    <property type="entry name" value="HTH_ARAC"/>
    <property type="match status" value="1"/>
</dbReference>
<dbReference type="GO" id="GO:0003700">
    <property type="term" value="F:DNA-binding transcription factor activity"/>
    <property type="evidence" value="ECO:0007669"/>
    <property type="project" value="InterPro"/>
</dbReference>
<evidence type="ECO:0000256" key="4">
    <source>
        <dbReference type="ARBA" id="ARBA00023163"/>
    </source>
</evidence>
<dbReference type="RefSeq" id="WP_126580489.1">
    <property type="nucleotide sequence ID" value="NZ_BIFR01000001.1"/>
</dbReference>
<dbReference type="PANTHER" id="PTHR46796">
    <property type="entry name" value="HTH-TYPE TRANSCRIPTIONAL ACTIVATOR RHAS-RELATED"/>
    <property type="match status" value="1"/>
</dbReference>
<comment type="caution">
    <text evidence="6">The sequence shown here is derived from an EMBL/GenBank/DDBJ whole genome shotgun (WGS) entry which is preliminary data.</text>
</comment>
<dbReference type="PANTHER" id="PTHR46796:SF6">
    <property type="entry name" value="ARAC SUBFAMILY"/>
    <property type="match status" value="1"/>
</dbReference>
<dbReference type="SUPFAM" id="SSF46689">
    <property type="entry name" value="Homeodomain-like"/>
    <property type="match status" value="2"/>
</dbReference>
<dbReference type="Pfam" id="PF02311">
    <property type="entry name" value="AraC_binding"/>
    <property type="match status" value="1"/>
</dbReference>
<evidence type="ECO:0000256" key="2">
    <source>
        <dbReference type="ARBA" id="ARBA00023125"/>
    </source>
</evidence>
<dbReference type="OrthoDB" id="2559672at2"/>
<evidence type="ECO:0000313" key="6">
    <source>
        <dbReference type="EMBL" id="GCE12907.1"/>
    </source>
</evidence>
<dbReference type="GO" id="GO:0043565">
    <property type="term" value="F:sequence-specific DNA binding"/>
    <property type="evidence" value="ECO:0007669"/>
    <property type="project" value="InterPro"/>
</dbReference>
<keyword evidence="2" id="KW-0238">DNA-binding</keyword>
<keyword evidence="7" id="KW-1185">Reference proteome</keyword>
<dbReference type="InterPro" id="IPR009057">
    <property type="entry name" value="Homeodomain-like_sf"/>
</dbReference>
<dbReference type="Pfam" id="PF12833">
    <property type="entry name" value="HTH_18"/>
    <property type="match status" value="1"/>
</dbReference>
<dbReference type="InterPro" id="IPR018062">
    <property type="entry name" value="HTH_AraC-typ_CS"/>
</dbReference>
<name>A0A402A185_9CHLR</name>
<keyword evidence="1" id="KW-0805">Transcription regulation</keyword>
<evidence type="ECO:0000259" key="5">
    <source>
        <dbReference type="PROSITE" id="PS01124"/>
    </source>
</evidence>
<sequence length="269" mass="31255">MEDGFWPEQVQINEIVYPPKGTLGPRIQPNLQLVLVHRGHLTLTLNGQQHFIPDTTIFVLFPGGKEYFAFAEEQETHHSWLHITSSIPEKILQRLQRLEWPLPLSSTMLQLMQQALAIRPHVFSTREEILKTLALQMLWRYIGEGEARLTQTRQQHPAVEHAQQYILMHLSEDLTLEKIADVVAMSPAHLIRLFQAQLQTTPMAYVWQQRVQLGIRLLEQTGLTVGTIAERCGFQSRFHFSRRIRQVSGATPLTIRQRSWQHLQREDLL</sequence>
<evidence type="ECO:0000256" key="3">
    <source>
        <dbReference type="ARBA" id="ARBA00023159"/>
    </source>
</evidence>
<dbReference type="InterPro" id="IPR003313">
    <property type="entry name" value="AraC-bd"/>
</dbReference>
<dbReference type="EMBL" id="BIFR01000001">
    <property type="protein sequence ID" value="GCE12907.1"/>
    <property type="molecule type" value="Genomic_DNA"/>
</dbReference>
<keyword evidence="4" id="KW-0804">Transcription</keyword>
<dbReference type="Gene3D" id="1.10.10.60">
    <property type="entry name" value="Homeodomain-like"/>
    <property type="match status" value="1"/>
</dbReference>
<feature type="domain" description="HTH araC/xylS-type" evidence="5">
    <location>
        <begin position="160"/>
        <end position="258"/>
    </location>
</feature>
<dbReference type="InterPro" id="IPR037923">
    <property type="entry name" value="HTH-like"/>
</dbReference>
<reference evidence="7" key="1">
    <citation type="submission" date="2018-12" db="EMBL/GenBank/DDBJ databases">
        <title>Tengunoibacter tsumagoiensis gen. nov., sp. nov., Dictyobacter kobayashii sp. nov., D. alpinus sp. nov., and D. joshuensis sp. nov. and description of Dictyobacteraceae fam. nov. within the order Ktedonobacterales isolated from Tengu-no-mugimeshi.</title>
        <authorList>
            <person name="Wang C.M."/>
            <person name="Zheng Y."/>
            <person name="Sakai Y."/>
            <person name="Toyoda A."/>
            <person name="Minakuchi Y."/>
            <person name="Abe K."/>
            <person name="Yokota A."/>
            <person name="Yabe S."/>
        </authorList>
    </citation>
    <scope>NUCLEOTIDE SEQUENCE [LARGE SCALE GENOMIC DNA]</scope>
    <source>
        <strain evidence="7">Uno3</strain>
    </source>
</reference>
<accession>A0A402A185</accession>
<evidence type="ECO:0000313" key="7">
    <source>
        <dbReference type="Proteomes" id="UP000287352"/>
    </source>
</evidence>
<dbReference type="PROSITE" id="PS01124">
    <property type="entry name" value="HTH_ARAC_FAMILY_2"/>
    <property type="match status" value="1"/>
</dbReference>
<evidence type="ECO:0000256" key="1">
    <source>
        <dbReference type="ARBA" id="ARBA00023015"/>
    </source>
</evidence>
<dbReference type="Proteomes" id="UP000287352">
    <property type="component" value="Unassembled WGS sequence"/>
</dbReference>